<dbReference type="PANTHER" id="PTHR13018">
    <property type="entry name" value="PROBABLE MEMBRANE PROTEIN DUF221-RELATED"/>
    <property type="match status" value="1"/>
</dbReference>
<dbReference type="Pfam" id="PF14703">
    <property type="entry name" value="PHM7_cyt"/>
    <property type="match status" value="1"/>
</dbReference>
<evidence type="ECO:0000256" key="4">
    <source>
        <dbReference type="ARBA" id="ARBA00022692"/>
    </source>
</evidence>
<evidence type="ECO:0000256" key="7">
    <source>
        <dbReference type="SAM" id="MobiDB-lite"/>
    </source>
</evidence>
<feature type="region of interest" description="Disordered" evidence="7">
    <location>
        <begin position="92"/>
        <end position="128"/>
    </location>
</feature>
<evidence type="ECO:0000256" key="6">
    <source>
        <dbReference type="ARBA" id="ARBA00023136"/>
    </source>
</evidence>
<evidence type="ECO:0000256" key="8">
    <source>
        <dbReference type="SAM" id="Phobius"/>
    </source>
</evidence>
<dbReference type="Pfam" id="PF13967">
    <property type="entry name" value="RSN1_TM"/>
    <property type="match status" value="1"/>
</dbReference>
<accession>A0AAD2FPT0</accession>
<feature type="compositionally biased region" description="Polar residues" evidence="7">
    <location>
        <begin position="517"/>
        <end position="528"/>
    </location>
</feature>
<feature type="compositionally biased region" description="Acidic residues" evidence="7">
    <location>
        <begin position="97"/>
        <end position="107"/>
    </location>
</feature>
<dbReference type="InterPro" id="IPR003864">
    <property type="entry name" value="CSC1/OSCA1-like_7TM"/>
</dbReference>
<evidence type="ECO:0000313" key="12">
    <source>
        <dbReference type="EMBL" id="CAJ1948545.1"/>
    </source>
</evidence>
<comment type="subcellular location">
    <subcellularLocation>
        <location evidence="1">Membrane</location>
        <topology evidence="1">Multi-pass membrane protein</topology>
    </subcellularLocation>
</comment>
<feature type="domain" description="CSC1/OSCA1-like 7TM region" evidence="9">
    <location>
        <begin position="655"/>
        <end position="926"/>
    </location>
</feature>
<evidence type="ECO:0000256" key="5">
    <source>
        <dbReference type="ARBA" id="ARBA00022989"/>
    </source>
</evidence>
<proteinExistence type="inferred from homology"/>
<dbReference type="AlphaFoldDB" id="A0AAD2FPT0"/>
<feature type="transmembrane region" description="Helical" evidence="8">
    <location>
        <begin position="176"/>
        <end position="197"/>
    </location>
</feature>
<feature type="transmembrane region" description="Helical" evidence="8">
    <location>
        <begin position="854"/>
        <end position="883"/>
    </location>
</feature>
<name>A0AAD2FPT0_9STRA</name>
<feature type="domain" description="CSC1/OSCA1-like N-terminal transmembrane" evidence="10">
    <location>
        <begin position="52"/>
        <end position="240"/>
    </location>
</feature>
<dbReference type="Proteomes" id="UP001295423">
    <property type="component" value="Unassembled WGS sequence"/>
</dbReference>
<keyword evidence="5 8" id="KW-1133">Transmembrane helix</keyword>
<sequence length="1055" mass="119664">MEYGVRSLDSYYDDSYGNYTNSSFTNNTTDKTPDDDITSQYIAPSDVSVDAVLISLYWNAIAFVIIMASYECLRRLLPAVYSSQIKRQFKLGGMPKDDDEDEDEFTAVDEVSSPPRRHRGVRSSSGASMASHRPLPDIVSPYWVTSVFAVSWNTVRKYSGLDGYFFLRYIRMNLRICAVTAFWAIVILVPVYSTGKIQNGESGWYHFSMANVAKDSWRMWIPSCFAYLFTGFIFFVIKQEYRHFLELRMDFLARGSSHVIKQHHYSLLVENIPYELRSEAALFEYFNGLFPGKVHSASVILNLKDLETVKAKTTRVCRRLEKSIAHYHAEGNRPTHIVGSPRINILGVDLAPFDWTCGSYPNVAYVDNRTLNERPAKGTHVDSISYYVHDLAFCNMQMDFMSKRKVEIALSGNKTTDATNWVAKLMISAYEVADQILVESAEDNALKANHTTNVEEEGGILQAELMSSFARYGSFGPPGVSTRGSMLLKSGDLEEEKPGMTKIRVNDSFTLLPDKGSSPSNESRSTFPPDTFEPYVLQDMSKSSSLAQSYDDVPTKFTRVNSFRRLAGRLGLDFVVSGLKFANSQLDQTNVGVVRSTMSSTGFVTLLDLTSVTTAATTPLTSKPGTLAVNVAPEPRDIIWENVNITKKSRDRRERVVNVLLVLGLFFWIIPLTLIQLFATVEYIAKIPGMEWIAREEDVSRFVKGYLPVVALLCLILILPVIFKFIALNYERRMTYSDVQKSMLGRYFYYQLFNIYITVTAGSLGKSLYEIINHPSEFLELLGEKFPTMVGYFIALLVTKVLAGLPIVFVRIGALSRMLLQRALSSNQKLTQRELDEIYRPENVQYGWEYPSQLLVIVIVFTYAVISPIILPVGVLFFAGSLVVYKKQVLYVYQPVYESGGAFFPAALQRSLFGLVCGQLTLIGYFLTRGFRNSALFLLPLPLFTIWGMRYCDNHFADPSKRLSLERAREYDRVSDMRAKSRYNRDDEMGSGNEVRRTQFNKDCYRQPVLTQKALVPKAYRRGQTDPLTFDCCQKLKELQQYSLMEDGEVVEQTE</sequence>
<feature type="transmembrane region" description="Helical" evidence="8">
    <location>
        <begin position="789"/>
        <end position="812"/>
    </location>
</feature>
<dbReference type="EMBL" id="CAKOGP040001747">
    <property type="protein sequence ID" value="CAJ1948545.1"/>
    <property type="molecule type" value="Genomic_DNA"/>
</dbReference>
<feature type="transmembrane region" description="Helical" evidence="8">
    <location>
        <begin position="56"/>
        <end position="77"/>
    </location>
</feature>
<dbReference type="Pfam" id="PF02714">
    <property type="entry name" value="RSN1_7TM"/>
    <property type="match status" value="1"/>
</dbReference>
<dbReference type="InterPro" id="IPR045122">
    <property type="entry name" value="Csc1-like"/>
</dbReference>
<evidence type="ECO:0000256" key="3">
    <source>
        <dbReference type="ARBA" id="ARBA00022448"/>
    </source>
</evidence>
<feature type="transmembrane region" description="Helical" evidence="8">
    <location>
        <begin position="747"/>
        <end position="769"/>
    </location>
</feature>
<feature type="transmembrane region" description="Helical" evidence="8">
    <location>
        <begin position="656"/>
        <end position="685"/>
    </location>
</feature>
<feature type="transmembrane region" description="Helical" evidence="8">
    <location>
        <begin position="217"/>
        <end position="237"/>
    </location>
</feature>
<evidence type="ECO:0008006" key="14">
    <source>
        <dbReference type="Google" id="ProtNLM"/>
    </source>
</evidence>
<dbReference type="InterPro" id="IPR027815">
    <property type="entry name" value="CSC1/OSCA1-like_cyt"/>
</dbReference>
<feature type="region of interest" description="Disordered" evidence="7">
    <location>
        <begin position="510"/>
        <end position="529"/>
    </location>
</feature>
<feature type="transmembrane region" description="Helical" evidence="8">
    <location>
        <begin position="903"/>
        <end position="927"/>
    </location>
</feature>
<dbReference type="GO" id="GO:0005886">
    <property type="term" value="C:plasma membrane"/>
    <property type="evidence" value="ECO:0007669"/>
    <property type="project" value="TreeGrafter"/>
</dbReference>
<comment type="caution">
    <text evidence="12">The sequence shown here is derived from an EMBL/GenBank/DDBJ whole genome shotgun (WGS) entry which is preliminary data.</text>
</comment>
<evidence type="ECO:0000259" key="11">
    <source>
        <dbReference type="Pfam" id="PF14703"/>
    </source>
</evidence>
<protein>
    <recommendedName>
        <fullName evidence="14">DUF221-domain-containing protein</fullName>
    </recommendedName>
</protein>
<evidence type="ECO:0000256" key="1">
    <source>
        <dbReference type="ARBA" id="ARBA00004141"/>
    </source>
</evidence>
<evidence type="ECO:0000259" key="9">
    <source>
        <dbReference type="Pfam" id="PF02714"/>
    </source>
</evidence>
<dbReference type="GO" id="GO:0005227">
    <property type="term" value="F:calcium-activated cation channel activity"/>
    <property type="evidence" value="ECO:0007669"/>
    <property type="project" value="InterPro"/>
</dbReference>
<dbReference type="PANTHER" id="PTHR13018:SF5">
    <property type="entry name" value="RE44586P"/>
    <property type="match status" value="1"/>
</dbReference>
<feature type="domain" description="CSC1/OSCA1-like cytosolic" evidence="11">
    <location>
        <begin position="264"/>
        <end position="397"/>
    </location>
</feature>
<evidence type="ECO:0000259" key="10">
    <source>
        <dbReference type="Pfam" id="PF13967"/>
    </source>
</evidence>
<keyword evidence="4 8" id="KW-0812">Transmembrane</keyword>
<keyword evidence="3" id="KW-0813">Transport</keyword>
<evidence type="ECO:0000313" key="13">
    <source>
        <dbReference type="Proteomes" id="UP001295423"/>
    </source>
</evidence>
<reference evidence="12" key="1">
    <citation type="submission" date="2023-08" db="EMBL/GenBank/DDBJ databases">
        <authorList>
            <person name="Audoor S."/>
            <person name="Bilcke G."/>
        </authorList>
    </citation>
    <scope>NUCLEOTIDE SEQUENCE</scope>
</reference>
<gene>
    <name evidence="12" type="ORF">CYCCA115_LOCUS11670</name>
</gene>
<dbReference type="InterPro" id="IPR032880">
    <property type="entry name" value="CSC1/OSCA1-like_N"/>
</dbReference>
<keyword evidence="13" id="KW-1185">Reference proteome</keyword>
<organism evidence="12 13">
    <name type="scientific">Cylindrotheca closterium</name>
    <dbReference type="NCBI Taxonomy" id="2856"/>
    <lineage>
        <taxon>Eukaryota</taxon>
        <taxon>Sar</taxon>
        <taxon>Stramenopiles</taxon>
        <taxon>Ochrophyta</taxon>
        <taxon>Bacillariophyta</taxon>
        <taxon>Bacillariophyceae</taxon>
        <taxon>Bacillariophycidae</taxon>
        <taxon>Bacillariales</taxon>
        <taxon>Bacillariaceae</taxon>
        <taxon>Cylindrotheca</taxon>
    </lineage>
</organism>
<keyword evidence="6 8" id="KW-0472">Membrane</keyword>
<evidence type="ECO:0000256" key="2">
    <source>
        <dbReference type="ARBA" id="ARBA00007779"/>
    </source>
</evidence>
<feature type="transmembrane region" description="Helical" evidence="8">
    <location>
        <begin position="705"/>
        <end position="726"/>
    </location>
</feature>
<comment type="similarity">
    <text evidence="2">Belongs to the CSC1 (TC 1.A.17) family.</text>
</comment>